<dbReference type="PANTHER" id="PTHR43056:SF5">
    <property type="entry name" value="PEPTIDASE S9 PROLYL OLIGOPEPTIDASE CATALYTIC DOMAIN-CONTAINING PROTEIN"/>
    <property type="match status" value="1"/>
</dbReference>
<dbReference type="InterPro" id="IPR001375">
    <property type="entry name" value="Peptidase_S9_cat"/>
</dbReference>
<evidence type="ECO:0000313" key="2">
    <source>
        <dbReference type="EMBL" id="KAG1788965.1"/>
    </source>
</evidence>
<dbReference type="InterPro" id="IPR050585">
    <property type="entry name" value="Xaa-Pro_dipeptidyl-ppase/CocE"/>
</dbReference>
<dbReference type="Pfam" id="PF00326">
    <property type="entry name" value="Peptidase_S9"/>
    <property type="match status" value="1"/>
</dbReference>
<dbReference type="Gene3D" id="3.40.50.1820">
    <property type="entry name" value="alpha/beta hydrolase"/>
    <property type="match status" value="1"/>
</dbReference>
<dbReference type="GO" id="GO:0008236">
    <property type="term" value="F:serine-type peptidase activity"/>
    <property type="evidence" value="ECO:0007669"/>
    <property type="project" value="InterPro"/>
</dbReference>
<accession>A0A9P7AGH7</accession>
<feature type="domain" description="Peptidase S9 prolyl oligopeptidase catalytic" evidence="1">
    <location>
        <begin position="449"/>
        <end position="662"/>
    </location>
</feature>
<gene>
    <name evidence="2" type="ORF">HD556DRAFT_1495887</name>
</gene>
<dbReference type="AlphaFoldDB" id="A0A9P7AGH7"/>
<dbReference type="SUPFAM" id="SSF82171">
    <property type="entry name" value="DPP6 N-terminal domain-like"/>
    <property type="match status" value="1"/>
</dbReference>
<evidence type="ECO:0000259" key="1">
    <source>
        <dbReference type="Pfam" id="PF00326"/>
    </source>
</evidence>
<proteinExistence type="predicted"/>
<dbReference type="InterPro" id="IPR011042">
    <property type="entry name" value="6-blade_b-propeller_TolB-like"/>
</dbReference>
<comment type="caution">
    <text evidence="2">The sequence shown here is derived from an EMBL/GenBank/DDBJ whole genome shotgun (WGS) entry which is preliminary data.</text>
</comment>
<evidence type="ECO:0000313" key="3">
    <source>
        <dbReference type="Proteomes" id="UP000719766"/>
    </source>
</evidence>
<keyword evidence="3" id="KW-1185">Reference proteome</keyword>
<dbReference type="EMBL" id="JABBWE010000063">
    <property type="protein sequence ID" value="KAG1788965.1"/>
    <property type="molecule type" value="Genomic_DNA"/>
</dbReference>
<dbReference type="GO" id="GO:0006508">
    <property type="term" value="P:proteolysis"/>
    <property type="evidence" value="ECO:0007669"/>
    <property type="project" value="InterPro"/>
</dbReference>
<dbReference type="InterPro" id="IPR029058">
    <property type="entry name" value="AB_hydrolase_fold"/>
</dbReference>
<name>A0A9P7AGH7_9AGAM</name>
<dbReference type="PANTHER" id="PTHR43056">
    <property type="entry name" value="PEPTIDASE S9 PROLYL OLIGOPEPTIDASE"/>
    <property type="match status" value="1"/>
</dbReference>
<reference evidence="2" key="1">
    <citation type="journal article" date="2020" name="New Phytol.">
        <title>Comparative genomics reveals dynamic genome evolution in host specialist ectomycorrhizal fungi.</title>
        <authorList>
            <person name="Lofgren L.A."/>
            <person name="Nguyen N.H."/>
            <person name="Vilgalys R."/>
            <person name="Ruytinx J."/>
            <person name="Liao H.L."/>
            <person name="Branco S."/>
            <person name="Kuo A."/>
            <person name="LaButti K."/>
            <person name="Lipzen A."/>
            <person name="Andreopoulos W."/>
            <person name="Pangilinan J."/>
            <person name="Riley R."/>
            <person name="Hundley H."/>
            <person name="Na H."/>
            <person name="Barry K."/>
            <person name="Grigoriev I.V."/>
            <person name="Stajich J.E."/>
            <person name="Kennedy P.G."/>
        </authorList>
    </citation>
    <scope>NUCLEOTIDE SEQUENCE</scope>
    <source>
        <strain evidence="2">S12</strain>
    </source>
</reference>
<dbReference type="GeneID" id="64602640"/>
<dbReference type="OrthoDB" id="43744at2759"/>
<organism evidence="2 3">
    <name type="scientific">Suillus plorans</name>
    <dbReference type="NCBI Taxonomy" id="116603"/>
    <lineage>
        <taxon>Eukaryota</taxon>
        <taxon>Fungi</taxon>
        <taxon>Dikarya</taxon>
        <taxon>Basidiomycota</taxon>
        <taxon>Agaricomycotina</taxon>
        <taxon>Agaricomycetes</taxon>
        <taxon>Agaricomycetidae</taxon>
        <taxon>Boletales</taxon>
        <taxon>Suillineae</taxon>
        <taxon>Suillaceae</taxon>
        <taxon>Suillus</taxon>
    </lineage>
</organism>
<keyword evidence="2" id="KW-0378">Hydrolase</keyword>
<protein>
    <submittedName>
        <fullName evidence="2">Alpha/Beta hydrolase protein</fullName>
    </submittedName>
</protein>
<sequence>MAQKYAPYGLWESPITADAIAQDSVALTAIFVDPVTKDIYYIEQRASESGRCVVMSNKTQKEVFGKDFNARTRVHEYGGGAAIAYNGTVYSSNFMDFRIYAAKDGNIKPITPEDPNKLYRYADFCVHPVHTDLLVTILEDHTNDTPHTVRNSLCVVNSSAATVTSLVSTEDAEIEFYAAPTFSPSGDKLAWQFWKHPDMPWEGGQIYVADVHYNSSTHTLSLSNTKLVAGEANNLSACYPLWASNDKLLFTSDESKFANLWEYTQACTKPVLSSVVQQDFCMPSWTLDNYSFALLDENGTKAICVAWRAGRSVLYVVDIATGSYVEIKDESFDFVVVNNVCRLSDYTFVFTGLQSNAPGAAMLCTLTGPSFVPNFQVLRSTASASAAPFPEGIISLPTPLEFKVAGDKTVYAVYYAPNNPAYAGSSIPGEKPPCVLSVHGGPTGLETQHLNWLKQYFTSRGYAWLDVNYSGSSGYGRAYVERLQGNWGITDVSDCIGAIQSPQISSLIDTKRTAIRGGSAGGFTTLAAISLDSSAASKVKFFASATNSYGVSNMELFAEDTHKFELMYIIKLLGGTREEIPKVWHDRSPVYFSTNIKTPLLVLQGNDDAIVPPAQSWTIIDGIIKSKGRVEAHFFDGEQHGWRTSGTLKKAIEFEREWYEKSMVRPAVAT</sequence>
<dbReference type="Gene3D" id="2.120.10.30">
    <property type="entry name" value="TolB, C-terminal domain"/>
    <property type="match status" value="1"/>
</dbReference>
<dbReference type="RefSeq" id="XP_041156112.1">
    <property type="nucleotide sequence ID" value="XM_041308876.1"/>
</dbReference>
<dbReference type="SUPFAM" id="SSF53474">
    <property type="entry name" value="alpha/beta-Hydrolases"/>
    <property type="match status" value="1"/>
</dbReference>
<dbReference type="Proteomes" id="UP000719766">
    <property type="component" value="Unassembled WGS sequence"/>
</dbReference>